<sequence length="201" mass="22679">MNLESIKTNFIKRNIKSEVFYKEEDIINYIKELIKDAKTVGIGGSITIEQLGLYEIFKEEEKEIFWHWKVEPEKRNEILKKASSSNIYFSSSNAIVEDGRLVNIDGNGNRVSSMIFGPDKVVIIAGKNKIVSNIDAALKRIKEEACPLNARRLNRDTPCAITGKCNDCKGVNRMCNVTTIIEGHLPSVDIEVLLIDKDLGY</sequence>
<feature type="domain" description="LUD" evidence="1">
    <location>
        <begin position="4"/>
        <end position="195"/>
    </location>
</feature>
<dbReference type="PANTHER" id="PTHR36179:SF2">
    <property type="entry name" value="LUD DOMAIN-CONTAINING PROTEIN"/>
    <property type="match status" value="1"/>
</dbReference>
<dbReference type="Proteomes" id="UP001314903">
    <property type="component" value="Unassembled WGS sequence"/>
</dbReference>
<proteinExistence type="predicted"/>
<organism evidence="2 3">
    <name type="scientific">Acetoanaerobium pronyense</name>
    <dbReference type="NCBI Taxonomy" id="1482736"/>
    <lineage>
        <taxon>Bacteria</taxon>
        <taxon>Bacillati</taxon>
        <taxon>Bacillota</taxon>
        <taxon>Clostridia</taxon>
        <taxon>Peptostreptococcales</taxon>
        <taxon>Filifactoraceae</taxon>
        <taxon>Acetoanaerobium</taxon>
    </lineage>
</organism>
<name>A0ABS4KH08_9FIRM</name>
<evidence type="ECO:0000313" key="2">
    <source>
        <dbReference type="EMBL" id="MBP2027063.1"/>
    </source>
</evidence>
<dbReference type="InterPro" id="IPR037171">
    <property type="entry name" value="NagB/RpiA_transferase-like"/>
</dbReference>
<dbReference type="InterPro" id="IPR024185">
    <property type="entry name" value="FTHF_cligase-like_sf"/>
</dbReference>
<gene>
    <name evidence="2" type="ORF">J2Z35_000855</name>
</gene>
<dbReference type="Gene3D" id="3.40.50.10420">
    <property type="entry name" value="NagB/RpiA/CoA transferase-like"/>
    <property type="match status" value="1"/>
</dbReference>
<dbReference type="PIRSF" id="PIRSF020269">
    <property type="entry name" value="DUF1121"/>
    <property type="match status" value="1"/>
</dbReference>
<accession>A0ABS4KH08</accession>
<protein>
    <submittedName>
        <fullName evidence="2">L-lactate utilization protein LutC</fullName>
    </submittedName>
</protein>
<dbReference type="InterPro" id="IPR003741">
    <property type="entry name" value="LUD_dom"/>
</dbReference>
<dbReference type="RefSeq" id="WP_209659731.1">
    <property type="nucleotide sequence ID" value="NZ_JAGGLI010000006.1"/>
</dbReference>
<dbReference type="InterPro" id="IPR009501">
    <property type="entry name" value="UCP020269"/>
</dbReference>
<dbReference type="Pfam" id="PF02589">
    <property type="entry name" value="LUD_dom"/>
    <property type="match status" value="1"/>
</dbReference>
<comment type="caution">
    <text evidence="2">The sequence shown here is derived from an EMBL/GenBank/DDBJ whole genome shotgun (WGS) entry which is preliminary data.</text>
</comment>
<evidence type="ECO:0000259" key="1">
    <source>
        <dbReference type="Pfam" id="PF02589"/>
    </source>
</evidence>
<evidence type="ECO:0000313" key="3">
    <source>
        <dbReference type="Proteomes" id="UP001314903"/>
    </source>
</evidence>
<keyword evidence="3" id="KW-1185">Reference proteome</keyword>
<dbReference type="PANTHER" id="PTHR36179">
    <property type="entry name" value="LUD_DOM DOMAIN-CONTAINING PROTEIN"/>
    <property type="match status" value="1"/>
</dbReference>
<reference evidence="2 3" key="1">
    <citation type="submission" date="2021-03" db="EMBL/GenBank/DDBJ databases">
        <title>Genomic Encyclopedia of Type Strains, Phase IV (KMG-IV): sequencing the most valuable type-strain genomes for metagenomic binning, comparative biology and taxonomic classification.</title>
        <authorList>
            <person name="Goeker M."/>
        </authorList>
    </citation>
    <scope>NUCLEOTIDE SEQUENCE [LARGE SCALE GENOMIC DNA]</scope>
    <source>
        <strain evidence="2 3">DSM 27512</strain>
    </source>
</reference>
<dbReference type="SUPFAM" id="SSF100950">
    <property type="entry name" value="NagB/RpiA/CoA transferase-like"/>
    <property type="match status" value="1"/>
</dbReference>
<dbReference type="EMBL" id="JAGGLI010000006">
    <property type="protein sequence ID" value="MBP2027063.1"/>
    <property type="molecule type" value="Genomic_DNA"/>
</dbReference>